<sequence length="311" mass="33480">MLAFGALASAVPYPGQESTGSIKGPPDSSADTLRSEKSKRQFEFGSLIDYWSQKAQASAHEKDPPSTLSRRSQEGDPDMLELSWAPIQARHLRKRELSSSYSTSAAAGPTMLTPAVTLSDPQGHTTSSLLKARALPKPPAPSHPFSSSSDNERKQHPELMWAPIQAKRDLAKRSDSLAMSHGLEYATSIRPTSSNSDAAGLAPSAPSSKIPKLKPRHRRTQAVDFGSPLRLPRDDAMVEPATKSSEAEAGADALAQDLLEQAAALAPVKAKKRDVKLSAARWEAIGDAMKQRRRDWRMSKAGSGVARVLEG</sequence>
<evidence type="ECO:0000313" key="3">
    <source>
        <dbReference type="Proteomes" id="UP000799539"/>
    </source>
</evidence>
<accession>A0A6A6F7R6</accession>
<feature type="compositionally biased region" description="Polar residues" evidence="1">
    <location>
        <begin position="119"/>
        <end position="128"/>
    </location>
</feature>
<feature type="region of interest" description="Disordered" evidence="1">
    <location>
        <begin position="95"/>
        <end position="155"/>
    </location>
</feature>
<keyword evidence="3" id="KW-1185">Reference proteome</keyword>
<feature type="region of interest" description="Disordered" evidence="1">
    <location>
        <begin position="188"/>
        <end position="219"/>
    </location>
</feature>
<dbReference type="AlphaFoldDB" id="A0A6A6F7R6"/>
<name>A0A6A6F7R6_9PEZI</name>
<organism evidence="2 3">
    <name type="scientific">Cercospora zeae-maydis SCOH1-5</name>
    <dbReference type="NCBI Taxonomy" id="717836"/>
    <lineage>
        <taxon>Eukaryota</taxon>
        <taxon>Fungi</taxon>
        <taxon>Dikarya</taxon>
        <taxon>Ascomycota</taxon>
        <taxon>Pezizomycotina</taxon>
        <taxon>Dothideomycetes</taxon>
        <taxon>Dothideomycetidae</taxon>
        <taxon>Mycosphaerellales</taxon>
        <taxon>Mycosphaerellaceae</taxon>
        <taxon>Cercospora</taxon>
    </lineage>
</organism>
<reference evidence="2" key="1">
    <citation type="journal article" date="2020" name="Stud. Mycol.">
        <title>101 Dothideomycetes genomes: a test case for predicting lifestyles and emergence of pathogens.</title>
        <authorList>
            <person name="Haridas S."/>
            <person name="Albert R."/>
            <person name="Binder M."/>
            <person name="Bloem J."/>
            <person name="Labutti K."/>
            <person name="Salamov A."/>
            <person name="Andreopoulos B."/>
            <person name="Baker S."/>
            <person name="Barry K."/>
            <person name="Bills G."/>
            <person name="Bluhm B."/>
            <person name="Cannon C."/>
            <person name="Castanera R."/>
            <person name="Culley D."/>
            <person name="Daum C."/>
            <person name="Ezra D."/>
            <person name="Gonzalez J."/>
            <person name="Henrissat B."/>
            <person name="Kuo A."/>
            <person name="Liang C."/>
            <person name="Lipzen A."/>
            <person name="Lutzoni F."/>
            <person name="Magnuson J."/>
            <person name="Mondo S."/>
            <person name="Nolan M."/>
            <person name="Ohm R."/>
            <person name="Pangilinan J."/>
            <person name="Park H.-J."/>
            <person name="Ramirez L."/>
            <person name="Alfaro M."/>
            <person name="Sun H."/>
            <person name="Tritt A."/>
            <person name="Yoshinaga Y."/>
            <person name="Zwiers L.-H."/>
            <person name="Turgeon B."/>
            <person name="Goodwin S."/>
            <person name="Spatafora J."/>
            <person name="Crous P."/>
            <person name="Grigoriev I."/>
        </authorList>
    </citation>
    <scope>NUCLEOTIDE SEQUENCE</scope>
    <source>
        <strain evidence="2">SCOH1-5</strain>
    </source>
</reference>
<dbReference type="OrthoDB" id="3641978at2759"/>
<gene>
    <name evidence="2" type="ORF">CERZMDRAFT_100297</name>
</gene>
<proteinExistence type="predicted"/>
<dbReference type="Proteomes" id="UP000799539">
    <property type="component" value="Unassembled WGS sequence"/>
</dbReference>
<evidence type="ECO:0000313" key="2">
    <source>
        <dbReference type="EMBL" id="KAF2209504.1"/>
    </source>
</evidence>
<protein>
    <submittedName>
        <fullName evidence="2">Uncharacterized protein</fullName>
    </submittedName>
</protein>
<dbReference type="EMBL" id="ML992686">
    <property type="protein sequence ID" value="KAF2209504.1"/>
    <property type="molecule type" value="Genomic_DNA"/>
</dbReference>
<feature type="region of interest" description="Disordered" evidence="1">
    <location>
        <begin position="54"/>
        <end position="83"/>
    </location>
</feature>
<evidence type="ECO:0000256" key="1">
    <source>
        <dbReference type="SAM" id="MobiDB-lite"/>
    </source>
</evidence>
<feature type="region of interest" description="Disordered" evidence="1">
    <location>
        <begin position="11"/>
        <end position="38"/>
    </location>
</feature>